<evidence type="ECO:0000259" key="9">
    <source>
        <dbReference type="PROSITE" id="PS50850"/>
    </source>
</evidence>
<keyword evidence="4" id="KW-0997">Cell inner membrane</keyword>
<dbReference type="HOGENOM" id="CLU_817886_0_0_2"/>
<feature type="transmembrane region" description="Helical" evidence="8">
    <location>
        <begin position="76"/>
        <end position="94"/>
    </location>
</feature>
<dbReference type="GeneID" id="6165825"/>
<evidence type="ECO:0000313" key="10">
    <source>
        <dbReference type="EMBL" id="ACB40437.1"/>
    </source>
</evidence>
<dbReference type="InterPro" id="IPR020846">
    <property type="entry name" value="MFS_dom"/>
</dbReference>
<feature type="transmembrane region" description="Helical" evidence="8">
    <location>
        <begin position="206"/>
        <end position="224"/>
    </location>
</feature>
<protein>
    <submittedName>
        <fullName evidence="10">Major facilitator superfamily MFS_1</fullName>
    </submittedName>
</protein>
<dbReference type="EMBL" id="CP001014">
    <property type="protein sequence ID" value="ACB40437.1"/>
    <property type="molecule type" value="Genomic_DNA"/>
</dbReference>
<dbReference type="PANTHER" id="PTHR23522:SF10">
    <property type="entry name" value="3-PHENYLPROPIONIC ACID TRANSPORTER-RELATED"/>
    <property type="match status" value="1"/>
</dbReference>
<name>B1Y9K8_PYRNV</name>
<evidence type="ECO:0000256" key="5">
    <source>
        <dbReference type="ARBA" id="ARBA00022692"/>
    </source>
</evidence>
<evidence type="ECO:0000256" key="7">
    <source>
        <dbReference type="ARBA" id="ARBA00023136"/>
    </source>
</evidence>
<keyword evidence="5 8" id="KW-0812">Transmembrane</keyword>
<dbReference type="Pfam" id="PF07690">
    <property type="entry name" value="MFS_1"/>
    <property type="match status" value="1"/>
</dbReference>
<dbReference type="GO" id="GO:0005886">
    <property type="term" value="C:plasma membrane"/>
    <property type="evidence" value="ECO:0007669"/>
    <property type="project" value="UniProtKB-SubCell"/>
</dbReference>
<dbReference type="InterPro" id="IPR005829">
    <property type="entry name" value="Sugar_transporter_CS"/>
</dbReference>
<dbReference type="Gene3D" id="1.20.1250.20">
    <property type="entry name" value="MFS general substrate transporter like domains"/>
    <property type="match status" value="1"/>
</dbReference>
<feature type="transmembrane region" description="Helical" evidence="8">
    <location>
        <begin position="351"/>
        <end position="369"/>
    </location>
</feature>
<evidence type="ECO:0000313" key="11">
    <source>
        <dbReference type="Proteomes" id="UP000001694"/>
    </source>
</evidence>
<evidence type="ECO:0000256" key="4">
    <source>
        <dbReference type="ARBA" id="ARBA00022519"/>
    </source>
</evidence>
<feature type="transmembrane region" description="Helical" evidence="8">
    <location>
        <begin position="236"/>
        <end position="255"/>
    </location>
</feature>
<dbReference type="InterPro" id="IPR036259">
    <property type="entry name" value="MFS_trans_sf"/>
</dbReference>
<dbReference type="OrthoDB" id="85689at2157"/>
<evidence type="ECO:0000256" key="1">
    <source>
        <dbReference type="ARBA" id="ARBA00004429"/>
    </source>
</evidence>
<sequence>MGYTSSATNTSRADLRAYVLLSTPYSFVVFLLPFYVLEIGGGSVEVGVAYASYAAAVVVTRPTSGALADKFGRRRVMLLGGATLAVSMALLALSTGVAHVYISLFLAGAASSLVNVAALAYVSDVGGLEDPALYSRLKTAAALGALAGGASIPAVYVLSRLLSFADAFRLVAAVLALLAVSALLAVPGETKHLAARHKKGDRVQTFCVMSLATAFGSAVGLYGPQVMLYLHRRYSLSPYTAVVAYLPSVVSWIVGPRLAGPAYARLIAGGAAMALALVGMAVSPSPYVFSAFWAIESLGVAAVSTSLDQRLVRHVAGSYWGRGYGLYQALYNLGYSAAAAVSGFFDDPFTPALAPLSAALLTAAVCSNLQKRRAA</sequence>
<organism evidence="10 11">
    <name type="scientific">Pyrobaculum neutrophilum (strain DSM 2338 / JCM 9278 / NBRC 100436 / V24Sta)</name>
    <name type="common">Thermoproteus neutrophilus</name>
    <dbReference type="NCBI Taxonomy" id="444157"/>
    <lineage>
        <taxon>Archaea</taxon>
        <taxon>Thermoproteota</taxon>
        <taxon>Thermoprotei</taxon>
        <taxon>Thermoproteales</taxon>
        <taxon>Thermoproteaceae</taxon>
        <taxon>Pyrobaculum</taxon>
    </lineage>
</organism>
<dbReference type="PANTHER" id="PTHR23522">
    <property type="entry name" value="BLL5896 PROTEIN"/>
    <property type="match status" value="1"/>
</dbReference>
<feature type="domain" description="Major facilitator superfamily (MFS) profile" evidence="9">
    <location>
        <begin position="1"/>
        <end position="375"/>
    </location>
</feature>
<evidence type="ECO:0000256" key="2">
    <source>
        <dbReference type="ARBA" id="ARBA00022448"/>
    </source>
</evidence>
<reference evidence="10" key="1">
    <citation type="submission" date="2008-03" db="EMBL/GenBank/DDBJ databases">
        <title>Complete sequence of Thermoproteus neutrophilus V24Sta.</title>
        <authorList>
            <consortium name="US DOE Joint Genome Institute"/>
            <person name="Copeland A."/>
            <person name="Lucas S."/>
            <person name="Lapidus A."/>
            <person name="Glavina del Rio T."/>
            <person name="Dalin E."/>
            <person name="Tice H."/>
            <person name="Bruce D."/>
            <person name="Goodwin L."/>
            <person name="Pitluck S."/>
            <person name="Sims D."/>
            <person name="Brettin T."/>
            <person name="Detter J.C."/>
            <person name="Han C."/>
            <person name="Kuske C.R."/>
            <person name="Schmutz J."/>
            <person name="Larimer F."/>
            <person name="Land M."/>
            <person name="Hauser L."/>
            <person name="Kyrpides N."/>
            <person name="Mikhailova N."/>
            <person name="Biddle J.F."/>
            <person name="Zhang Z."/>
            <person name="Fitz-Gibbon S.T."/>
            <person name="Lowe T.M."/>
            <person name="Saltikov C."/>
            <person name="House C.H."/>
            <person name="Richardson P."/>
        </authorList>
    </citation>
    <scope>NUCLEOTIDE SEQUENCE [LARGE SCALE GENOMIC DNA]</scope>
    <source>
        <strain evidence="10">V24Sta</strain>
    </source>
</reference>
<dbReference type="PROSITE" id="PS50850">
    <property type="entry name" value="MFS"/>
    <property type="match status" value="1"/>
</dbReference>
<dbReference type="RefSeq" id="WP_012350856.1">
    <property type="nucleotide sequence ID" value="NC_010525.1"/>
</dbReference>
<dbReference type="eggNOG" id="arCOG00145">
    <property type="taxonomic scope" value="Archaea"/>
</dbReference>
<proteinExistence type="predicted"/>
<keyword evidence="2" id="KW-0813">Transport</keyword>
<feature type="transmembrane region" description="Helical" evidence="8">
    <location>
        <begin position="15"/>
        <end position="35"/>
    </location>
</feature>
<feature type="transmembrane region" description="Helical" evidence="8">
    <location>
        <begin position="326"/>
        <end position="345"/>
    </location>
</feature>
<dbReference type="SUPFAM" id="SSF103473">
    <property type="entry name" value="MFS general substrate transporter"/>
    <property type="match status" value="1"/>
</dbReference>
<dbReference type="Proteomes" id="UP000001694">
    <property type="component" value="Chromosome"/>
</dbReference>
<feature type="transmembrane region" description="Helical" evidence="8">
    <location>
        <begin position="100"/>
        <end position="122"/>
    </location>
</feature>
<dbReference type="STRING" id="444157.Tneu_1513"/>
<dbReference type="GO" id="GO:0022857">
    <property type="term" value="F:transmembrane transporter activity"/>
    <property type="evidence" value="ECO:0007669"/>
    <property type="project" value="InterPro"/>
</dbReference>
<evidence type="ECO:0000256" key="6">
    <source>
        <dbReference type="ARBA" id="ARBA00022989"/>
    </source>
</evidence>
<keyword evidence="3" id="KW-1003">Cell membrane</keyword>
<feature type="transmembrane region" description="Helical" evidence="8">
    <location>
        <begin position="167"/>
        <end position="186"/>
    </location>
</feature>
<dbReference type="PROSITE" id="PS00216">
    <property type="entry name" value="SUGAR_TRANSPORT_1"/>
    <property type="match status" value="1"/>
</dbReference>
<evidence type="ECO:0000256" key="3">
    <source>
        <dbReference type="ARBA" id="ARBA00022475"/>
    </source>
</evidence>
<dbReference type="InterPro" id="IPR011701">
    <property type="entry name" value="MFS"/>
</dbReference>
<keyword evidence="7 8" id="KW-0472">Membrane</keyword>
<comment type="subcellular location">
    <subcellularLocation>
        <location evidence="1">Cell inner membrane</location>
        <topology evidence="1">Multi-pass membrane protein</topology>
    </subcellularLocation>
</comment>
<feature type="transmembrane region" description="Helical" evidence="8">
    <location>
        <begin position="142"/>
        <end position="161"/>
    </location>
</feature>
<gene>
    <name evidence="10" type="ordered locus">Tneu_1513</name>
</gene>
<feature type="transmembrane region" description="Helical" evidence="8">
    <location>
        <begin position="47"/>
        <end position="64"/>
    </location>
</feature>
<dbReference type="KEGG" id="tne:Tneu_1513"/>
<evidence type="ECO:0000256" key="8">
    <source>
        <dbReference type="SAM" id="Phobius"/>
    </source>
</evidence>
<dbReference type="AlphaFoldDB" id="B1Y9K8"/>
<keyword evidence="11" id="KW-1185">Reference proteome</keyword>
<keyword evidence="6 8" id="KW-1133">Transmembrane helix</keyword>
<accession>B1Y9K8</accession>